<name>A0A644YTH5_9ZZZZ</name>
<comment type="caution">
    <text evidence="1">The sequence shown here is derived from an EMBL/GenBank/DDBJ whole genome shotgun (WGS) entry which is preliminary data.</text>
</comment>
<accession>A0A644YTH5</accession>
<gene>
    <name evidence="1" type="ORF">SDC9_75894</name>
</gene>
<evidence type="ECO:0000313" key="1">
    <source>
        <dbReference type="EMBL" id="MPM29354.1"/>
    </source>
</evidence>
<organism evidence="1">
    <name type="scientific">bioreactor metagenome</name>
    <dbReference type="NCBI Taxonomy" id="1076179"/>
    <lineage>
        <taxon>unclassified sequences</taxon>
        <taxon>metagenomes</taxon>
        <taxon>ecological metagenomes</taxon>
    </lineage>
</organism>
<reference evidence="1" key="1">
    <citation type="submission" date="2019-08" db="EMBL/GenBank/DDBJ databases">
        <authorList>
            <person name="Kucharzyk K."/>
            <person name="Murdoch R.W."/>
            <person name="Higgins S."/>
            <person name="Loffler F."/>
        </authorList>
    </citation>
    <scope>NUCLEOTIDE SEQUENCE</scope>
</reference>
<sequence>MYFGIYCQFPLHLGTFHDTDDLFLTRSLAIWKAAIPFFKGTICLSSKNLPTGRNLLWFALAKKEVCRYTAVFVPRQSFCILETRILGPNWLTRRWENPLRVSWYEQHCKLVLQNDIELYPLVLTSLSPQHEHLKSLVSPWAFLLSLQPILLKGIGRTLAGVHSGIFLA</sequence>
<proteinExistence type="predicted"/>
<dbReference type="AlphaFoldDB" id="A0A644YTH5"/>
<dbReference type="EMBL" id="VSSQ01005489">
    <property type="protein sequence ID" value="MPM29354.1"/>
    <property type="molecule type" value="Genomic_DNA"/>
</dbReference>
<protein>
    <submittedName>
        <fullName evidence="1">Uncharacterized protein</fullName>
    </submittedName>
</protein>